<proteinExistence type="predicted"/>
<protein>
    <submittedName>
        <fullName evidence="1">Unclassified</fullName>
    </submittedName>
</protein>
<sequence length="54" mass="6248">MLTGLINDSRYGNITKDEGMIRFILEMGNRGSKSVIYDIVIWVAFYRGLRHGRN</sequence>
<evidence type="ECO:0000313" key="1">
    <source>
        <dbReference type="EMBL" id="CDL72478.1"/>
    </source>
</evidence>
<reference evidence="1" key="1">
    <citation type="submission" date="2013-05" db="EMBL/GenBank/DDBJ databases">
        <title>Draft genome sequences of six wheat associated Fusarium spp. isolates.</title>
        <authorList>
            <person name="Moolhuijzen P.M."/>
            <person name="Manners J.M."/>
            <person name="Wilcox S."/>
            <person name="Bellgard M.I."/>
            <person name="Gardiner D.M."/>
        </authorList>
    </citation>
    <scope>NUCLEOTIDE SEQUENCE</scope>
    <source>
        <strain evidence="1">CS3220</strain>
    </source>
</reference>
<feature type="non-terminal residue" evidence="1">
    <location>
        <position position="54"/>
    </location>
</feature>
<dbReference type="EMBL" id="CBMC010001468">
    <property type="protein sequence ID" value="CDL72478.1"/>
    <property type="molecule type" value="Genomic_DNA"/>
</dbReference>
<dbReference type="AlphaFoldDB" id="W1IA11"/>
<gene>
    <name evidence="1" type="ORF">BN846_0126120</name>
</gene>
<name>W1IA11_FUSPS</name>
<organism evidence="1">
    <name type="scientific">Fusarium pseudograminearum CS3220</name>
    <dbReference type="NCBI Taxonomy" id="1318456"/>
    <lineage>
        <taxon>Eukaryota</taxon>
        <taxon>Fungi</taxon>
        <taxon>Dikarya</taxon>
        <taxon>Ascomycota</taxon>
        <taxon>Pezizomycotina</taxon>
        <taxon>Sordariomycetes</taxon>
        <taxon>Hypocreomycetidae</taxon>
        <taxon>Hypocreales</taxon>
        <taxon>Nectriaceae</taxon>
        <taxon>Fusarium</taxon>
    </lineage>
</organism>
<dbReference type="EMBL" id="HG316774">
    <property type="protein sequence ID" value="CDX48497.1"/>
    <property type="molecule type" value="Genomic_DNA"/>
</dbReference>
<accession>W1IA11</accession>